<gene>
    <name evidence="1" type="ORF">M0812_16241</name>
</gene>
<dbReference type="EMBL" id="JANTQA010000032">
    <property type="protein sequence ID" value="KAJ3440188.1"/>
    <property type="molecule type" value="Genomic_DNA"/>
</dbReference>
<proteinExistence type="predicted"/>
<evidence type="ECO:0000313" key="1">
    <source>
        <dbReference type="EMBL" id="KAJ3440188.1"/>
    </source>
</evidence>
<sequence>MDYSSNVVLKRRYRTTNQKRLEFLLKNYPNSIQGLDDINLDQPNCPKFVKISTLIIDSGGLWHWYQQRGSNIGVITLEDLTTYMLAKFNLFPYYNHHKTQNSICTSDQSCISNLIKNGKWLCFKFYKAKGYKQLIERSISENFQGKMVQIEKKLQKAFSNQPNWFIGLDKIHFSPNFKTPNKITINKHILKDLCVKYEKIINNLIIKEKLKTIYRAFAFFFTARYNLVNATNKNRKELKYTRWFDGYLESPEKLKKTKNRETNILHFGMDPQDISRKRTIKKLNPKKNKKRKMIKIKKKSITNSLMSQNSKVAQKINLSKINIKETVRNTNHSKISIINPSPKDDLKKYIYHDIKKLILSETIRSDPSFTSNDWSIVDLLINLKYSNN</sequence>
<comment type="caution">
    <text evidence="1">The sequence shown here is derived from an EMBL/GenBank/DDBJ whole genome shotgun (WGS) entry which is preliminary data.</text>
</comment>
<reference evidence="1" key="1">
    <citation type="submission" date="2022-08" db="EMBL/GenBank/DDBJ databases">
        <title>Novel sulphate-reducing endosymbionts in the free-living metamonad Anaeramoeba.</title>
        <authorList>
            <person name="Jerlstrom-Hultqvist J."/>
            <person name="Cepicka I."/>
            <person name="Gallot-Lavallee L."/>
            <person name="Salas-Leiva D."/>
            <person name="Curtis B.A."/>
            <person name="Zahonova K."/>
            <person name="Pipaliya S."/>
            <person name="Dacks J."/>
            <person name="Roger A.J."/>
        </authorList>
    </citation>
    <scope>NUCLEOTIDE SEQUENCE</scope>
    <source>
        <strain evidence="1">Busselton2</strain>
    </source>
</reference>
<evidence type="ECO:0000313" key="2">
    <source>
        <dbReference type="Proteomes" id="UP001146793"/>
    </source>
</evidence>
<dbReference type="AlphaFoldDB" id="A0AAV7ZEM7"/>
<protein>
    <submittedName>
        <fullName evidence="1">Uncharacterized protein</fullName>
    </submittedName>
</protein>
<accession>A0AAV7ZEM7</accession>
<name>A0AAV7ZEM7_9EUKA</name>
<dbReference type="Proteomes" id="UP001146793">
    <property type="component" value="Unassembled WGS sequence"/>
</dbReference>
<organism evidence="1 2">
    <name type="scientific">Anaeramoeba flamelloides</name>
    <dbReference type="NCBI Taxonomy" id="1746091"/>
    <lineage>
        <taxon>Eukaryota</taxon>
        <taxon>Metamonada</taxon>
        <taxon>Anaeramoebidae</taxon>
        <taxon>Anaeramoeba</taxon>
    </lineage>
</organism>